<keyword evidence="1" id="KW-0808">Transferase</keyword>
<keyword evidence="9" id="KW-1185">Reference proteome</keyword>
<gene>
    <name evidence="8" type="ORF">CSSPTR1EN2_LOCUS22125</name>
</gene>
<feature type="region of interest" description="Disordered" evidence="6">
    <location>
        <begin position="384"/>
        <end position="403"/>
    </location>
</feature>
<organism evidence="8 9">
    <name type="scientific">Sphagnum troendelagicum</name>
    <dbReference type="NCBI Taxonomy" id="128251"/>
    <lineage>
        <taxon>Eukaryota</taxon>
        <taxon>Viridiplantae</taxon>
        <taxon>Streptophyta</taxon>
        <taxon>Embryophyta</taxon>
        <taxon>Bryophyta</taxon>
        <taxon>Sphagnophytina</taxon>
        <taxon>Sphagnopsida</taxon>
        <taxon>Sphagnales</taxon>
        <taxon>Sphagnaceae</taxon>
        <taxon>Sphagnum</taxon>
    </lineage>
</organism>
<sequence length="682" mass="73497">MASHPKQTREVHDPHSICFCTLVVPDTYLPTPLVRLLGVGAFGQVNLAMERVTGDLFAVKSTEDCCCSNSNKHKSTRSDGEDQDLGVAAAGNNSLAALENEIQMLQDLESEFVVRCLGSDWSEEGGKRMRNLFLEYMPGGCLSELLKQFFASTGEAGMQQQEQQPLVLDEHLIRSYTKSLVKAIHYLHCRGIVHCDIKGKNVLVGNAGTVKLADFGSAKRISNGPGQSSCCTALPGVLGEQEQLGLQQDAEAAAAGTMENKVNGTPLWMAPEVVLQKEQGFPSDIWSLGCTVVEMATGRAPWAHIADPFVALYRIGCSDEVPQTPASLSPEAQDFLAHCFQRDPRKRWTAAKLLQHPFLTGGTQAPPTCCLDGAAPPPRRLLQQQLSSCKSAASPPASPTSVLELDHHDSTSTLVLSSSSSSSTPLVSTPSTFFWKKLAALESPRRPSQQIEEAGATRSSSGSIIKDWWDSSSPLTPLSQGEWIVVRSPKASPKRLESPPSPPPHRLADAASAQKACKSSPAEEEEEEEIACRGASSTASSLLPPAAAAVAAPSACTTATASAAEYRMKQNFLQILHKAESANSCSNKTGAPSSSTFFFGSLLQHQPSNLQIPQKNPVRVKKPDSSSGPNSMQDHHQIVDQSVCQKIVDSTDWTQRCLVHFNVVRGLLFVEGENRPRTAPWK</sequence>
<reference evidence="8" key="1">
    <citation type="submission" date="2024-02" db="EMBL/GenBank/DDBJ databases">
        <authorList>
            <consortium name="ELIXIR-Norway"/>
            <consortium name="Elixir Norway"/>
        </authorList>
    </citation>
    <scope>NUCLEOTIDE SEQUENCE</scope>
</reference>
<dbReference type="InterPro" id="IPR000719">
    <property type="entry name" value="Prot_kinase_dom"/>
</dbReference>
<evidence type="ECO:0000256" key="5">
    <source>
        <dbReference type="PROSITE-ProRule" id="PRU10141"/>
    </source>
</evidence>
<dbReference type="SUPFAM" id="SSF56112">
    <property type="entry name" value="Protein kinase-like (PK-like)"/>
    <property type="match status" value="1"/>
</dbReference>
<proteinExistence type="predicted"/>
<protein>
    <recommendedName>
        <fullName evidence="7">Protein kinase domain-containing protein</fullName>
    </recommendedName>
</protein>
<dbReference type="PANTHER" id="PTHR48011">
    <property type="entry name" value="CCR4-NOT TRANSCRIPTIONAL COMPLEX SUBUNIT CAF120-RELATED"/>
    <property type="match status" value="1"/>
</dbReference>
<evidence type="ECO:0000256" key="6">
    <source>
        <dbReference type="SAM" id="MobiDB-lite"/>
    </source>
</evidence>
<evidence type="ECO:0000256" key="1">
    <source>
        <dbReference type="ARBA" id="ARBA00022679"/>
    </source>
</evidence>
<feature type="binding site" evidence="5">
    <location>
        <position position="60"/>
    </location>
    <ligand>
        <name>ATP</name>
        <dbReference type="ChEBI" id="CHEBI:30616"/>
    </ligand>
</feature>
<feature type="region of interest" description="Disordered" evidence="6">
    <location>
        <begin position="609"/>
        <end position="634"/>
    </location>
</feature>
<evidence type="ECO:0000313" key="8">
    <source>
        <dbReference type="EMBL" id="CAK9234254.1"/>
    </source>
</evidence>
<dbReference type="InterPro" id="IPR011009">
    <property type="entry name" value="Kinase-like_dom_sf"/>
</dbReference>
<evidence type="ECO:0000256" key="4">
    <source>
        <dbReference type="ARBA" id="ARBA00022840"/>
    </source>
</evidence>
<dbReference type="InterPro" id="IPR052751">
    <property type="entry name" value="Plant_MAPKKK"/>
</dbReference>
<dbReference type="CDD" id="cd06606">
    <property type="entry name" value="STKc_MAPKKK"/>
    <property type="match status" value="1"/>
</dbReference>
<evidence type="ECO:0000256" key="2">
    <source>
        <dbReference type="ARBA" id="ARBA00022741"/>
    </source>
</evidence>
<feature type="domain" description="Protein kinase" evidence="7">
    <location>
        <begin position="31"/>
        <end position="359"/>
    </location>
</feature>
<dbReference type="Gene3D" id="3.30.200.20">
    <property type="entry name" value="Phosphorylase Kinase, domain 1"/>
    <property type="match status" value="1"/>
</dbReference>
<dbReference type="Pfam" id="PF00069">
    <property type="entry name" value="Pkinase"/>
    <property type="match status" value="1"/>
</dbReference>
<dbReference type="Gene3D" id="1.10.510.10">
    <property type="entry name" value="Transferase(Phosphotransferase) domain 1"/>
    <property type="match status" value="1"/>
</dbReference>
<dbReference type="SMART" id="SM00220">
    <property type="entry name" value="S_TKc"/>
    <property type="match status" value="1"/>
</dbReference>
<evidence type="ECO:0000313" key="9">
    <source>
        <dbReference type="Proteomes" id="UP001497512"/>
    </source>
</evidence>
<feature type="region of interest" description="Disordered" evidence="6">
    <location>
        <begin position="489"/>
        <end position="533"/>
    </location>
</feature>
<dbReference type="InterPro" id="IPR017441">
    <property type="entry name" value="Protein_kinase_ATP_BS"/>
</dbReference>
<name>A0ABP0V181_9BRYO</name>
<dbReference type="Proteomes" id="UP001497512">
    <property type="component" value="Chromosome 8"/>
</dbReference>
<dbReference type="EMBL" id="OZ019900">
    <property type="protein sequence ID" value="CAK9234254.1"/>
    <property type="molecule type" value="Genomic_DNA"/>
</dbReference>
<keyword evidence="4 5" id="KW-0067">ATP-binding</keyword>
<dbReference type="PROSITE" id="PS00107">
    <property type="entry name" value="PROTEIN_KINASE_ATP"/>
    <property type="match status" value="1"/>
</dbReference>
<dbReference type="PANTHER" id="PTHR48011:SF5">
    <property type="entry name" value="PROTEIN KINASE DOMAIN-CONTAINING PROTEIN"/>
    <property type="match status" value="1"/>
</dbReference>
<dbReference type="InterPro" id="IPR008271">
    <property type="entry name" value="Ser/Thr_kinase_AS"/>
</dbReference>
<dbReference type="PROSITE" id="PS00108">
    <property type="entry name" value="PROTEIN_KINASE_ST"/>
    <property type="match status" value="1"/>
</dbReference>
<keyword evidence="3" id="KW-0418">Kinase</keyword>
<accession>A0ABP0V181</accession>
<keyword evidence="2 5" id="KW-0547">Nucleotide-binding</keyword>
<dbReference type="PROSITE" id="PS50011">
    <property type="entry name" value="PROTEIN_KINASE_DOM"/>
    <property type="match status" value="1"/>
</dbReference>
<feature type="compositionally biased region" description="Low complexity" evidence="6">
    <location>
        <begin position="387"/>
        <end position="401"/>
    </location>
</feature>
<evidence type="ECO:0000256" key="3">
    <source>
        <dbReference type="ARBA" id="ARBA00022777"/>
    </source>
</evidence>
<evidence type="ECO:0000259" key="7">
    <source>
        <dbReference type="PROSITE" id="PS50011"/>
    </source>
</evidence>